<dbReference type="InterPro" id="IPR014756">
    <property type="entry name" value="Ig_E-set"/>
</dbReference>
<dbReference type="AlphaFoldDB" id="A0A2G1QQJ7"/>
<evidence type="ECO:0000259" key="2">
    <source>
        <dbReference type="Pfam" id="PF01833"/>
    </source>
</evidence>
<dbReference type="InterPro" id="IPR013783">
    <property type="entry name" value="Ig-like_fold"/>
</dbReference>
<protein>
    <recommendedName>
        <fullName evidence="2">IPT/TIG domain-containing protein</fullName>
    </recommendedName>
</protein>
<organism evidence="3 4">
    <name type="scientific">Zhengella mangrovi</name>
    <dbReference type="NCBI Taxonomy" id="1982044"/>
    <lineage>
        <taxon>Bacteria</taxon>
        <taxon>Pseudomonadati</taxon>
        <taxon>Pseudomonadota</taxon>
        <taxon>Alphaproteobacteria</taxon>
        <taxon>Hyphomicrobiales</taxon>
        <taxon>Notoacmeibacteraceae</taxon>
        <taxon>Zhengella</taxon>
    </lineage>
</organism>
<feature type="signal peptide" evidence="1">
    <location>
        <begin position="1"/>
        <end position="29"/>
    </location>
</feature>
<dbReference type="SUPFAM" id="SSF81296">
    <property type="entry name" value="E set domains"/>
    <property type="match status" value="1"/>
</dbReference>
<dbReference type="Gene3D" id="2.60.40.10">
    <property type="entry name" value="Immunoglobulins"/>
    <property type="match status" value="1"/>
</dbReference>
<dbReference type="InterPro" id="IPR002909">
    <property type="entry name" value="IPT_dom"/>
</dbReference>
<proteinExistence type="predicted"/>
<keyword evidence="4" id="KW-1185">Reference proteome</keyword>
<reference evidence="3 4" key="1">
    <citation type="submission" date="2017-10" db="EMBL/GenBank/DDBJ databases">
        <title>Sedimentibacterium mangrovi gen. nov., sp. nov., a novel member of family Phyllobacteriacea isolated from mangrove sediment.</title>
        <authorList>
            <person name="Liao H."/>
            <person name="Tian Y."/>
        </authorList>
    </citation>
    <scope>NUCLEOTIDE SEQUENCE [LARGE SCALE GENOMIC DNA]</scope>
    <source>
        <strain evidence="3 4">X9-2-2</strain>
    </source>
</reference>
<dbReference type="Proteomes" id="UP000221168">
    <property type="component" value="Unassembled WGS sequence"/>
</dbReference>
<dbReference type="RefSeq" id="WP_099305866.1">
    <property type="nucleotide sequence ID" value="NZ_PDVP01000003.1"/>
</dbReference>
<dbReference type="EMBL" id="PDVP01000003">
    <property type="protein sequence ID" value="PHP67724.1"/>
    <property type="molecule type" value="Genomic_DNA"/>
</dbReference>
<dbReference type="Pfam" id="PF01833">
    <property type="entry name" value="TIG"/>
    <property type="match status" value="1"/>
</dbReference>
<gene>
    <name evidence="3" type="ORF">CSC94_08515</name>
</gene>
<keyword evidence="1" id="KW-0732">Signal</keyword>
<evidence type="ECO:0000256" key="1">
    <source>
        <dbReference type="SAM" id="SignalP"/>
    </source>
</evidence>
<evidence type="ECO:0000313" key="3">
    <source>
        <dbReference type="EMBL" id="PHP67724.1"/>
    </source>
</evidence>
<accession>A0A2G1QQJ7</accession>
<sequence>MPVIENIVSLLSALGMATACMLGSAPVTSAGQQVAGGAAPVIRSINPSSGPAGVAYPTKVTLTGTGFTASGNTVLFGGIELPDLPSEAGKIVFVAPKERSSGGEVPPMVMPRGVYPVSVVNRNGRSNSVDFMLTD</sequence>
<evidence type="ECO:0000313" key="4">
    <source>
        <dbReference type="Proteomes" id="UP000221168"/>
    </source>
</evidence>
<comment type="caution">
    <text evidence="3">The sequence shown here is derived from an EMBL/GenBank/DDBJ whole genome shotgun (WGS) entry which is preliminary data.</text>
</comment>
<name>A0A2G1QQJ7_9HYPH</name>
<feature type="domain" description="IPT/TIG" evidence="2">
    <location>
        <begin position="40"/>
        <end position="131"/>
    </location>
</feature>
<feature type="chain" id="PRO_5013585333" description="IPT/TIG domain-containing protein" evidence="1">
    <location>
        <begin position="30"/>
        <end position="135"/>
    </location>
</feature>